<evidence type="ECO:0000313" key="2">
    <source>
        <dbReference type="EMBL" id="PIA88843.1"/>
    </source>
</evidence>
<feature type="region of interest" description="Disordered" evidence="1">
    <location>
        <begin position="221"/>
        <end position="290"/>
    </location>
</feature>
<feature type="compositionally biased region" description="Basic and acidic residues" evidence="1">
    <location>
        <begin position="108"/>
        <end position="119"/>
    </location>
</feature>
<dbReference type="Proteomes" id="UP001302367">
    <property type="component" value="Chromosome 5"/>
</dbReference>
<evidence type="ECO:0000313" key="5">
    <source>
        <dbReference type="Proteomes" id="UP001302367"/>
    </source>
</evidence>
<dbReference type="PANTHER" id="PTHR38645">
    <property type="entry name" value="CHROMOSOME 9, WHOLE GENOME SHOTGUN SEQUENCE"/>
    <property type="match status" value="1"/>
</dbReference>
<dbReference type="PANTHER" id="PTHR38645:SF1">
    <property type="entry name" value="YALI0F12243P"/>
    <property type="match status" value="1"/>
</dbReference>
<feature type="compositionally biased region" description="Basic and acidic residues" evidence="1">
    <location>
        <begin position="273"/>
        <end position="283"/>
    </location>
</feature>
<protein>
    <submittedName>
        <fullName evidence="2">Uncharacterized protein</fullName>
    </submittedName>
</protein>
<organism evidence="2 4">
    <name type="scientific">Cercospora beticola</name>
    <name type="common">Sugarbeet leaf spot fungus</name>
    <dbReference type="NCBI Taxonomy" id="122368"/>
    <lineage>
        <taxon>Eukaryota</taxon>
        <taxon>Fungi</taxon>
        <taxon>Dikarya</taxon>
        <taxon>Ascomycota</taxon>
        <taxon>Pezizomycotina</taxon>
        <taxon>Dothideomycetes</taxon>
        <taxon>Dothideomycetidae</taxon>
        <taxon>Mycosphaerellales</taxon>
        <taxon>Mycosphaerellaceae</taxon>
        <taxon>Cercospora</taxon>
    </lineage>
</organism>
<evidence type="ECO:0000313" key="3">
    <source>
        <dbReference type="EMBL" id="WPB03872.1"/>
    </source>
</evidence>
<reference evidence="2 4" key="1">
    <citation type="submission" date="2015-10" db="EMBL/GenBank/DDBJ databases">
        <title>The cercosporin biosynthetic gene cluster was horizontally transferred to several fungal lineages and shown to be expanded in Cercospora beticola based on microsynteny with recipient genomes.</title>
        <authorList>
            <person name="De Jonge R."/>
            <person name="Ebert M.K."/>
            <person name="Suttle J.C."/>
            <person name="Jurick Ii W.M."/>
            <person name="Secor G.A."/>
            <person name="Thomma B.P."/>
            <person name="Van De Peer Y."/>
            <person name="Bolton M.D."/>
        </authorList>
    </citation>
    <scope>NUCLEOTIDE SEQUENCE [LARGE SCALE GENOMIC DNA]</scope>
    <source>
        <strain evidence="2 4">09-40</strain>
    </source>
</reference>
<proteinExistence type="predicted"/>
<dbReference type="OrthoDB" id="21418at2759"/>
<evidence type="ECO:0000313" key="4">
    <source>
        <dbReference type="Proteomes" id="UP000230605"/>
    </source>
</evidence>
<dbReference type="EMBL" id="CP134188">
    <property type="protein sequence ID" value="WPB03872.1"/>
    <property type="molecule type" value="Genomic_DNA"/>
</dbReference>
<feature type="region of interest" description="Disordered" evidence="1">
    <location>
        <begin position="89"/>
        <end position="147"/>
    </location>
</feature>
<dbReference type="EMBL" id="LKMD01000108">
    <property type="protein sequence ID" value="PIA88843.1"/>
    <property type="molecule type" value="Genomic_DNA"/>
</dbReference>
<evidence type="ECO:0000256" key="1">
    <source>
        <dbReference type="SAM" id="MobiDB-lite"/>
    </source>
</evidence>
<gene>
    <name evidence="2" type="ORF">CB0940_07902</name>
    <name evidence="3" type="ORF">RHO25_008516</name>
</gene>
<sequence length="290" mass="32228">MDSMQRLSTSLPRNRSEVPNDLLADFKAAARSVTDLYRTAVTSQKQARTAGYQDALDDLLAFLDKENMGLMDGEGWRVRQWATARLDGSGFSAGTVATNTTEEDDEDRSVKEEEKDDTRSSSPELQRRPVLPTATSELTVEDDTPLQRRVVSEPPQAQLPVQPTPQQQLPQTTFSFQSNHAYPHGNHDRDMELDGNSTTSVQAYAPTSVPSAADNAVRIIPRSTRSNRRSNHNRRAASDNRTPTLNFNLGSASGTKRKIPFPDFFDISGINDNGDRKDDGRDRGGKRRHV</sequence>
<dbReference type="Pfam" id="PF15251">
    <property type="entry name" value="TAPR1-like"/>
    <property type="match status" value="1"/>
</dbReference>
<dbReference type="InterPro" id="IPR029196">
    <property type="entry name" value="HAPSTR1-like"/>
</dbReference>
<feature type="compositionally biased region" description="Basic residues" evidence="1">
    <location>
        <begin position="225"/>
        <end position="235"/>
    </location>
</feature>
<keyword evidence="5" id="KW-1185">Reference proteome</keyword>
<reference evidence="3 5" key="2">
    <citation type="submission" date="2023-09" db="EMBL/GenBank/DDBJ databases">
        <title>Complete-Gapless Cercospora beticola genome.</title>
        <authorList>
            <person name="Wyatt N.A."/>
            <person name="Spanner R.E."/>
            <person name="Bolton M.D."/>
        </authorList>
    </citation>
    <scope>NUCLEOTIDE SEQUENCE [LARGE SCALE GENOMIC DNA]</scope>
    <source>
        <strain evidence="3">Cb09-40</strain>
    </source>
</reference>
<accession>A0A2G5H962</accession>
<dbReference type="AlphaFoldDB" id="A0A2G5H962"/>
<feature type="compositionally biased region" description="Polar residues" evidence="1">
    <location>
        <begin position="242"/>
        <end position="254"/>
    </location>
</feature>
<dbReference type="Proteomes" id="UP000230605">
    <property type="component" value="Chromosome 5"/>
</dbReference>
<name>A0A2G5H962_CERBT</name>